<reference evidence="2" key="1">
    <citation type="submission" date="2023-04" db="EMBL/GenBank/DDBJ databases">
        <title>Genome dynamics across the evolutionary transition to endosymbiosis.</title>
        <authorList>
            <person name="Siozios S."/>
            <person name="Nadal-Jimenez P."/>
            <person name="Azagi T."/>
            <person name="Sprong H."/>
            <person name="Frost C.L."/>
            <person name="Parratt S.R."/>
            <person name="Taylor G."/>
            <person name="Brettell L."/>
            <person name="Lew K.C."/>
            <person name="Croft L."/>
            <person name="King K.C."/>
            <person name="Brockhurst M.A."/>
            <person name="Hypsa V."/>
            <person name="Novakova E."/>
            <person name="Darby A.C."/>
            <person name="Hurst G.D.D."/>
        </authorList>
    </citation>
    <scope>NUCLEOTIDE SEQUENCE</scope>
    <source>
        <strain evidence="2">APv</strain>
    </source>
</reference>
<organism evidence="2 3">
    <name type="scientific">Arsenophonus nasoniae</name>
    <name type="common">son-killer infecting Nasonia vitripennis</name>
    <dbReference type="NCBI Taxonomy" id="638"/>
    <lineage>
        <taxon>Bacteria</taxon>
        <taxon>Pseudomonadati</taxon>
        <taxon>Pseudomonadota</taxon>
        <taxon>Gammaproteobacteria</taxon>
        <taxon>Enterobacterales</taxon>
        <taxon>Morganellaceae</taxon>
        <taxon>Arsenophonus</taxon>
    </lineage>
</organism>
<dbReference type="RefSeq" id="WP_280623780.1">
    <property type="nucleotide sequence ID" value="NZ_CP123504.1"/>
</dbReference>
<evidence type="ECO:0000313" key="2">
    <source>
        <dbReference type="EMBL" id="WGM00177.1"/>
    </source>
</evidence>
<dbReference type="EMBL" id="CP123504">
    <property type="protein sequence ID" value="WGM00177.1"/>
    <property type="molecule type" value="Genomic_DNA"/>
</dbReference>
<feature type="signal peptide" evidence="1">
    <location>
        <begin position="1"/>
        <end position="22"/>
    </location>
</feature>
<name>A0AA95GJN4_9GAMM</name>
<feature type="chain" id="PRO_5041711008" evidence="1">
    <location>
        <begin position="23"/>
        <end position="73"/>
    </location>
</feature>
<evidence type="ECO:0000256" key="1">
    <source>
        <dbReference type="SAM" id="SignalP"/>
    </source>
</evidence>
<dbReference type="Proteomes" id="UP001177595">
    <property type="component" value="Chromosome"/>
</dbReference>
<proteinExistence type="predicted"/>
<protein>
    <submittedName>
        <fullName evidence="2">Uncharacterized protein</fullName>
    </submittedName>
</protein>
<evidence type="ECO:0000313" key="3">
    <source>
        <dbReference type="Proteomes" id="UP001177595"/>
    </source>
</evidence>
<gene>
    <name evidence="2" type="ORF">QE210_09740</name>
</gene>
<sequence length="73" mass="8390">MKSLLKTLIIISLMQFSSLSLAIDNYISDYEPDYFIGKLKKEKSVCWTAPDKKDYCFSKTSEGLTIVPYEDKP</sequence>
<keyword evidence="1" id="KW-0732">Signal</keyword>
<dbReference type="AlphaFoldDB" id="A0AA95GJN4"/>
<accession>A0AA95GJN4</accession>